<dbReference type="PANTHER" id="PTHR21090">
    <property type="entry name" value="AROM/DEHYDROQUINATE SYNTHASE"/>
    <property type="match status" value="1"/>
</dbReference>
<comment type="catalytic activity">
    <reaction evidence="7">
        <text>3-phosphoshikimate + phosphoenolpyruvate = 5-O-(1-carboxyvinyl)-3-phosphoshikimate + phosphate</text>
        <dbReference type="Rhea" id="RHEA:21256"/>
        <dbReference type="ChEBI" id="CHEBI:43474"/>
        <dbReference type="ChEBI" id="CHEBI:57701"/>
        <dbReference type="ChEBI" id="CHEBI:58702"/>
        <dbReference type="ChEBI" id="CHEBI:145989"/>
        <dbReference type="EC" id="2.5.1.19"/>
    </reaction>
    <physiologicalReaction direction="left-to-right" evidence="7">
        <dbReference type="Rhea" id="RHEA:21257"/>
    </physiologicalReaction>
</comment>
<feature type="binding site" evidence="8">
    <location>
        <position position="395"/>
    </location>
    <ligand>
        <name>phosphoenolpyruvate</name>
        <dbReference type="ChEBI" id="CHEBI:58702"/>
    </ligand>
</feature>
<dbReference type="NCBIfam" id="TIGR01356">
    <property type="entry name" value="aroA"/>
    <property type="match status" value="1"/>
</dbReference>
<feature type="binding site" evidence="8">
    <location>
        <position position="102"/>
    </location>
    <ligand>
        <name>phosphoenolpyruvate</name>
        <dbReference type="ChEBI" id="CHEBI:58702"/>
    </ligand>
</feature>
<dbReference type="UniPathway" id="UPA00053">
    <property type="reaction ID" value="UER00089"/>
</dbReference>
<feature type="binding site" evidence="8">
    <location>
        <position position="29"/>
    </location>
    <ligand>
        <name>3-phosphoshikimate</name>
        <dbReference type="ChEBI" id="CHEBI:145989"/>
    </ligand>
</feature>
<feature type="binding site" evidence="8">
    <location>
        <position position="175"/>
    </location>
    <ligand>
        <name>3-phosphoshikimate</name>
        <dbReference type="ChEBI" id="CHEBI:145989"/>
    </ligand>
</feature>
<feature type="binding site" evidence="8">
    <location>
        <position position="130"/>
    </location>
    <ligand>
        <name>phosphoenolpyruvate</name>
        <dbReference type="ChEBI" id="CHEBI:58702"/>
    </ligand>
</feature>
<evidence type="ECO:0000256" key="4">
    <source>
        <dbReference type="ARBA" id="ARBA00022605"/>
    </source>
</evidence>
<gene>
    <name evidence="8" type="primary">aroA</name>
    <name evidence="10" type="ORF">SAMN05660964_01355</name>
</gene>
<dbReference type="SUPFAM" id="SSF55205">
    <property type="entry name" value="EPT/RTPC-like"/>
    <property type="match status" value="1"/>
</dbReference>
<feature type="binding site" evidence="8">
    <location>
        <position position="28"/>
    </location>
    <ligand>
        <name>phosphoenolpyruvate</name>
        <dbReference type="ChEBI" id="CHEBI:58702"/>
    </ligand>
</feature>
<evidence type="ECO:0000256" key="3">
    <source>
        <dbReference type="ARBA" id="ARBA00022490"/>
    </source>
</evidence>
<dbReference type="GO" id="GO:0003866">
    <property type="term" value="F:3-phosphoshikimate 1-carboxyvinyltransferase activity"/>
    <property type="evidence" value="ECO:0007669"/>
    <property type="project" value="UniProtKB-UniRule"/>
</dbReference>
<dbReference type="GO" id="GO:0009423">
    <property type="term" value="P:chorismate biosynthetic process"/>
    <property type="evidence" value="ECO:0007669"/>
    <property type="project" value="UniProtKB-UniRule"/>
</dbReference>
<dbReference type="EMBL" id="FNQP01000006">
    <property type="protein sequence ID" value="SEA31906.1"/>
    <property type="molecule type" value="Genomic_DNA"/>
</dbReference>
<comment type="similarity">
    <text evidence="2 8">Belongs to the EPSP synthase family.</text>
</comment>
<dbReference type="OrthoDB" id="9809920at2"/>
<name>A0A1H4A7K5_9GAMM</name>
<proteinExistence type="inferred from homology"/>
<evidence type="ECO:0000313" key="11">
    <source>
        <dbReference type="Proteomes" id="UP000199397"/>
    </source>
</evidence>
<dbReference type="InterPro" id="IPR036968">
    <property type="entry name" value="Enolpyruvate_Tfrase_sf"/>
</dbReference>
<dbReference type="HAMAP" id="MF_00210">
    <property type="entry name" value="EPSP_synth"/>
    <property type="match status" value="1"/>
</dbReference>
<sequence length="440" mass="45985">MSHSSINLQFIVQPGGSLHGSVRVPGDKSISHRSIMLGALAEGTTHVSGFLQGEDCLCTLNAFRSMGVEIEGPSDDGNVTIHGVGLHGLQAPTHDLDMGNSGTSMRLMSGLMSGQAFDIKMTGDASLSKRPMKRVTVPLARMGANIEATATGTPPLLVHGGSKLHGIHYDMPMASAQVKSSLLLAGLYAEGETSVTEPAPTRDHTERMLRGFGYEVKTEGNRISLQGGGKLTATDIDVPSDISSAAFFMVGASIAQGSDLTIEHVGMNPTRTGVIDILRLMGANLDVLNKREVGGEPVADIRVRAVQLKGIQIPESLVPLAIDEFPALFIAAAFAEGQTVLIGAEELRVKESDRIQVMADGLMACGVDAQPTPDGIIINPGNFTGGTIDSHGDHRIAMSFAMAALCAQAPITINDCANVNTSFPGFVALAAKAGVRITAI</sequence>
<feature type="binding site" evidence="8">
    <location>
        <position position="350"/>
    </location>
    <ligand>
        <name>3-phosphoshikimate</name>
        <dbReference type="ChEBI" id="CHEBI:145989"/>
    </ligand>
</feature>
<dbReference type="Pfam" id="PF00275">
    <property type="entry name" value="EPSP_synthase"/>
    <property type="match status" value="1"/>
</dbReference>
<dbReference type="InterPro" id="IPR013792">
    <property type="entry name" value="RNA3'P_cycl/enolpyr_Trfase_a/b"/>
</dbReference>
<dbReference type="InterPro" id="IPR001986">
    <property type="entry name" value="Enolpyruvate_Tfrase_dom"/>
</dbReference>
<feature type="binding site" evidence="8">
    <location>
        <position position="177"/>
    </location>
    <ligand>
        <name>phosphoenolpyruvate</name>
        <dbReference type="ChEBI" id="CHEBI:58702"/>
    </ligand>
</feature>
<accession>A0A1H4A7K5</accession>
<dbReference type="Gene3D" id="3.65.10.10">
    <property type="entry name" value="Enolpyruvate transferase domain"/>
    <property type="match status" value="2"/>
</dbReference>
<evidence type="ECO:0000256" key="1">
    <source>
        <dbReference type="ARBA" id="ARBA00004811"/>
    </source>
</evidence>
<dbReference type="Proteomes" id="UP000199397">
    <property type="component" value="Unassembled WGS sequence"/>
</dbReference>
<feature type="binding site" evidence="8">
    <location>
        <position position="28"/>
    </location>
    <ligand>
        <name>3-phosphoshikimate</name>
        <dbReference type="ChEBI" id="CHEBI:145989"/>
    </ligand>
</feature>
<evidence type="ECO:0000313" key="10">
    <source>
        <dbReference type="EMBL" id="SEA31906.1"/>
    </source>
</evidence>
<keyword evidence="5 8" id="KW-0808">Transferase</keyword>
<feature type="binding site" evidence="8">
    <location>
        <position position="177"/>
    </location>
    <ligand>
        <name>3-phosphoshikimate</name>
        <dbReference type="ChEBI" id="CHEBI:145989"/>
    </ligand>
</feature>
<evidence type="ECO:0000256" key="6">
    <source>
        <dbReference type="ARBA" id="ARBA00023141"/>
    </source>
</evidence>
<evidence type="ECO:0000256" key="5">
    <source>
        <dbReference type="ARBA" id="ARBA00022679"/>
    </source>
</evidence>
<dbReference type="InterPro" id="IPR023193">
    <property type="entry name" value="EPSP_synthase_CS"/>
</dbReference>
<keyword evidence="11" id="KW-1185">Reference proteome</keyword>
<comment type="function">
    <text evidence="8">Catalyzes the transfer of the enolpyruvyl moiety of phosphoenolpyruvate (PEP) to the 5-hydroxyl of shikimate-3-phosphate (S3P) to produce enolpyruvyl shikimate-3-phosphate and inorganic phosphate.</text>
</comment>
<feature type="domain" description="Enolpyruvate transferase" evidence="9">
    <location>
        <begin position="12"/>
        <end position="427"/>
    </location>
</feature>
<reference evidence="10 11" key="1">
    <citation type="submission" date="2016-10" db="EMBL/GenBank/DDBJ databases">
        <authorList>
            <person name="de Groot N.N."/>
        </authorList>
    </citation>
    <scope>NUCLEOTIDE SEQUENCE [LARGE SCALE GENOMIC DNA]</scope>
    <source>
        <strain evidence="10 11">DSM 21228</strain>
    </source>
</reference>
<dbReference type="InterPro" id="IPR006264">
    <property type="entry name" value="EPSP_synthase"/>
</dbReference>
<dbReference type="EC" id="2.5.1.19" evidence="8"/>
<comment type="pathway">
    <text evidence="1 8">Metabolic intermediate biosynthesis; chorismate biosynthesis; chorismate from D-erythrose 4-phosphate and phosphoenolpyruvate: step 6/7.</text>
</comment>
<dbReference type="PROSITE" id="PS00104">
    <property type="entry name" value="EPSP_SYNTHASE_1"/>
    <property type="match status" value="1"/>
</dbReference>
<feature type="active site" description="Proton acceptor" evidence="8">
    <location>
        <position position="323"/>
    </location>
</feature>
<dbReference type="AlphaFoldDB" id="A0A1H4A7K5"/>
<dbReference type="FunFam" id="3.65.10.10:FF:000005">
    <property type="entry name" value="3-phosphoshikimate 1-carboxyvinyltransferase"/>
    <property type="match status" value="1"/>
</dbReference>
<protein>
    <recommendedName>
        <fullName evidence="8">3-phosphoshikimate 1-carboxyvinyltransferase</fullName>
        <ecNumber evidence="8">2.5.1.19</ecNumber>
    </recommendedName>
    <alternativeName>
        <fullName evidence="8">5-enolpyruvylshikimate-3-phosphate synthase</fullName>
        <shortName evidence="8">EPSP synthase</shortName>
        <shortName evidence="8">EPSPS</shortName>
    </alternativeName>
</protein>
<dbReference type="RefSeq" id="WP_093066696.1">
    <property type="nucleotide sequence ID" value="NZ_FNQP01000006.1"/>
</dbReference>
<evidence type="ECO:0000259" key="9">
    <source>
        <dbReference type="Pfam" id="PF00275"/>
    </source>
</evidence>
<dbReference type="CDD" id="cd01556">
    <property type="entry name" value="EPSP_synthase"/>
    <property type="match status" value="1"/>
</dbReference>
<comment type="subcellular location">
    <subcellularLocation>
        <location evidence="8">Cytoplasm</location>
    </subcellularLocation>
</comment>
<keyword evidence="3 8" id="KW-0963">Cytoplasm</keyword>
<dbReference type="GO" id="GO:0005737">
    <property type="term" value="C:cytoplasm"/>
    <property type="evidence" value="ECO:0007669"/>
    <property type="project" value="UniProtKB-SubCell"/>
</dbReference>
<dbReference type="PROSITE" id="PS00885">
    <property type="entry name" value="EPSP_SYNTHASE_2"/>
    <property type="match status" value="1"/>
</dbReference>
<dbReference type="GO" id="GO:0008652">
    <property type="term" value="P:amino acid biosynthetic process"/>
    <property type="evidence" value="ECO:0007669"/>
    <property type="project" value="UniProtKB-KW"/>
</dbReference>
<evidence type="ECO:0000256" key="2">
    <source>
        <dbReference type="ARBA" id="ARBA00009948"/>
    </source>
</evidence>
<organism evidence="10 11">
    <name type="scientific">Thiothrix caldifontis</name>
    <dbReference type="NCBI Taxonomy" id="525918"/>
    <lineage>
        <taxon>Bacteria</taxon>
        <taxon>Pseudomonadati</taxon>
        <taxon>Pseudomonadota</taxon>
        <taxon>Gammaproteobacteria</taxon>
        <taxon>Thiotrichales</taxon>
        <taxon>Thiotrichaceae</taxon>
        <taxon>Thiothrix</taxon>
    </lineage>
</organism>
<dbReference type="STRING" id="525918.SAMN05660964_01355"/>
<dbReference type="PIRSF" id="PIRSF000505">
    <property type="entry name" value="EPSPS"/>
    <property type="match status" value="1"/>
</dbReference>
<keyword evidence="4 8" id="KW-0028">Amino-acid biosynthesis</keyword>
<feature type="binding site" evidence="8">
    <location>
        <position position="354"/>
    </location>
    <ligand>
        <name>phosphoenolpyruvate</name>
        <dbReference type="ChEBI" id="CHEBI:58702"/>
    </ligand>
</feature>
<feature type="binding site" evidence="8">
    <location>
        <position position="323"/>
    </location>
    <ligand>
        <name>3-phosphoshikimate</name>
        <dbReference type="ChEBI" id="CHEBI:145989"/>
    </ligand>
</feature>
<keyword evidence="6 8" id="KW-0057">Aromatic amino acid biosynthesis</keyword>
<dbReference type="GO" id="GO:0009073">
    <property type="term" value="P:aromatic amino acid family biosynthetic process"/>
    <property type="evidence" value="ECO:0007669"/>
    <property type="project" value="UniProtKB-KW"/>
</dbReference>
<evidence type="ECO:0000256" key="7">
    <source>
        <dbReference type="ARBA" id="ARBA00044633"/>
    </source>
</evidence>
<evidence type="ECO:0000256" key="8">
    <source>
        <dbReference type="HAMAP-Rule" id="MF_00210"/>
    </source>
</evidence>
<comment type="caution">
    <text evidence="8">Lacks conserved residue(s) required for the propagation of feature annotation.</text>
</comment>
<dbReference type="PANTHER" id="PTHR21090:SF5">
    <property type="entry name" value="PENTAFUNCTIONAL AROM POLYPEPTIDE"/>
    <property type="match status" value="1"/>
</dbReference>
<feature type="binding site" evidence="8">
    <location>
        <position position="33"/>
    </location>
    <ligand>
        <name>3-phosphoshikimate</name>
        <dbReference type="ChEBI" id="CHEBI:145989"/>
    </ligand>
</feature>
<comment type="subunit">
    <text evidence="8">Monomer.</text>
</comment>